<sequence length="294" mass="32865">MEDAKEVVAKHRWNGYERLKRAVRKFLGNKIDRRQLQEATDQIDASETKFPTVAITKLSVEDVRRSLQLELDFEDGEMQGVQPLPLPPRLVSTLGLIKEAIGNSRINEARARWVVDAVIHHAYKAATTDIKNAQPLSVQCERTYQFGPVWLDRKKVILSGRPDYSVWYGVSEALCLNVLIVKAKGSPKATNPIAQLLGYMGCIHRARKSEGKRNCGVYGMASTGDTWTFLKISNDSKWAEYPVAGRQGHLEKPFGLLVWMLKRAAALSPSHSKETSAETDDETGPCPMDLESAE</sequence>
<feature type="region of interest" description="Disordered" evidence="1">
    <location>
        <begin position="268"/>
        <end position="294"/>
    </location>
</feature>
<evidence type="ECO:0000256" key="1">
    <source>
        <dbReference type="SAM" id="MobiDB-lite"/>
    </source>
</evidence>
<dbReference type="GeneID" id="81586851"/>
<evidence type="ECO:0000313" key="3">
    <source>
        <dbReference type="Proteomes" id="UP001213799"/>
    </source>
</evidence>
<dbReference type="RefSeq" id="XP_056752394.1">
    <property type="nucleotide sequence ID" value="XM_056896609.1"/>
</dbReference>
<accession>A0AAD6E6C4</accession>
<proteinExistence type="predicted"/>
<organism evidence="2 3">
    <name type="scientific">Penicillium hordei</name>
    <dbReference type="NCBI Taxonomy" id="40994"/>
    <lineage>
        <taxon>Eukaryota</taxon>
        <taxon>Fungi</taxon>
        <taxon>Dikarya</taxon>
        <taxon>Ascomycota</taxon>
        <taxon>Pezizomycotina</taxon>
        <taxon>Eurotiomycetes</taxon>
        <taxon>Eurotiomycetidae</taxon>
        <taxon>Eurotiales</taxon>
        <taxon>Aspergillaceae</taxon>
        <taxon>Penicillium</taxon>
    </lineage>
</organism>
<reference evidence="2" key="2">
    <citation type="submission" date="2023-01" db="EMBL/GenBank/DDBJ databases">
        <authorList>
            <person name="Petersen C."/>
        </authorList>
    </citation>
    <scope>NUCLEOTIDE SEQUENCE</scope>
    <source>
        <strain evidence="2">IBT 12815</strain>
    </source>
</reference>
<reference evidence="2" key="1">
    <citation type="journal article" date="2023" name="IMA Fungus">
        <title>Comparative genomic study of the Penicillium genus elucidates a diverse pangenome and 15 lateral gene transfer events.</title>
        <authorList>
            <person name="Petersen C."/>
            <person name="Sorensen T."/>
            <person name="Nielsen M.R."/>
            <person name="Sondergaard T.E."/>
            <person name="Sorensen J.L."/>
            <person name="Fitzpatrick D.A."/>
            <person name="Frisvad J.C."/>
            <person name="Nielsen K.L."/>
        </authorList>
    </citation>
    <scope>NUCLEOTIDE SEQUENCE</scope>
    <source>
        <strain evidence="2">IBT 12815</strain>
    </source>
</reference>
<keyword evidence="3" id="KW-1185">Reference proteome</keyword>
<protein>
    <submittedName>
        <fullName evidence="2">Uncharacterized protein</fullName>
    </submittedName>
</protein>
<name>A0AAD6E6C4_9EURO</name>
<dbReference type="AlphaFoldDB" id="A0AAD6E6C4"/>
<dbReference type="Proteomes" id="UP001213799">
    <property type="component" value="Unassembled WGS sequence"/>
</dbReference>
<dbReference type="EMBL" id="JAQJAE010000003">
    <property type="protein sequence ID" value="KAJ5602596.1"/>
    <property type="molecule type" value="Genomic_DNA"/>
</dbReference>
<comment type="caution">
    <text evidence="2">The sequence shown here is derived from an EMBL/GenBank/DDBJ whole genome shotgun (WGS) entry which is preliminary data.</text>
</comment>
<gene>
    <name evidence="2" type="ORF">N7537_005552</name>
</gene>
<evidence type="ECO:0000313" key="2">
    <source>
        <dbReference type="EMBL" id="KAJ5602596.1"/>
    </source>
</evidence>